<keyword evidence="2" id="KW-0812">Transmembrane</keyword>
<evidence type="ECO:0000313" key="4">
    <source>
        <dbReference type="EMBL" id="TIC61600.1"/>
    </source>
</evidence>
<proteinExistence type="predicted"/>
<evidence type="ECO:0000313" key="3">
    <source>
        <dbReference type="EMBL" id="TIC23547.1"/>
    </source>
</evidence>
<evidence type="ECO:0000256" key="1">
    <source>
        <dbReference type="SAM" id="MobiDB-lite"/>
    </source>
</evidence>
<feature type="transmembrane region" description="Helical" evidence="2">
    <location>
        <begin position="84"/>
        <end position="107"/>
    </location>
</feature>
<evidence type="ECO:0000313" key="5">
    <source>
        <dbReference type="Proteomes" id="UP000305647"/>
    </source>
</evidence>
<gene>
    <name evidence="4" type="ORF">E3Q01_04311</name>
    <name evidence="3" type="ORF">E3Q10_04307</name>
</gene>
<feature type="transmembrane region" description="Helical" evidence="2">
    <location>
        <begin position="144"/>
        <end position="167"/>
    </location>
</feature>
<keyword evidence="2" id="KW-1133">Transmembrane helix</keyword>
<dbReference type="AlphaFoldDB" id="A0A4T0LJS3"/>
<keyword evidence="2" id="KW-0472">Membrane</keyword>
<comment type="caution">
    <text evidence="3">The sequence shown here is derived from an EMBL/GenBank/DDBJ whole genome shotgun (WGS) entry which is preliminary data.</text>
</comment>
<name>A0A4T0LJS3_9BASI</name>
<accession>A0A4T0LJS3</accession>
<dbReference type="EMBL" id="SPRX01000093">
    <property type="protein sequence ID" value="TIC61600.1"/>
    <property type="molecule type" value="Genomic_DNA"/>
</dbReference>
<evidence type="ECO:0000313" key="6">
    <source>
        <dbReference type="Proteomes" id="UP000310708"/>
    </source>
</evidence>
<dbReference type="EMBL" id="SPRO01000089">
    <property type="protein sequence ID" value="TIC23547.1"/>
    <property type="molecule type" value="Genomic_DNA"/>
</dbReference>
<organism evidence="3 5">
    <name type="scientific">Wallemia mellicola</name>
    <dbReference type="NCBI Taxonomy" id="1708541"/>
    <lineage>
        <taxon>Eukaryota</taxon>
        <taxon>Fungi</taxon>
        <taxon>Dikarya</taxon>
        <taxon>Basidiomycota</taxon>
        <taxon>Wallemiomycotina</taxon>
        <taxon>Wallemiomycetes</taxon>
        <taxon>Wallemiales</taxon>
        <taxon>Wallemiaceae</taxon>
        <taxon>Wallemia</taxon>
    </lineage>
</organism>
<feature type="region of interest" description="Disordered" evidence="1">
    <location>
        <begin position="231"/>
        <end position="270"/>
    </location>
</feature>
<feature type="transmembrane region" description="Helical" evidence="2">
    <location>
        <begin position="46"/>
        <end position="64"/>
    </location>
</feature>
<evidence type="ECO:0000256" key="2">
    <source>
        <dbReference type="SAM" id="Phobius"/>
    </source>
</evidence>
<dbReference type="Proteomes" id="UP000310708">
    <property type="component" value="Unassembled WGS sequence"/>
</dbReference>
<reference evidence="5 6" key="1">
    <citation type="submission" date="2019-03" db="EMBL/GenBank/DDBJ databases">
        <title>Sequencing 25 genomes of Wallemia mellicola.</title>
        <authorList>
            <person name="Gostincar C."/>
        </authorList>
    </citation>
    <scope>NUCLEOTIDE SEQUENCE [LARGE SCALE GENOMIC DNA]</scope>
    <source>
        <strain evidence="4 6">EXF-757</strain>
        <strain evidence="3 5">EXF-8738</strain>
    </source>
</reference>
<feature type="compositionally biased region" description="Polar residues" evidence="1">
    <location>
        <begin position="231"/>
        <end position="240"/>
    </location>
</feature>
<feature type="transmembrane region" description="Helical" evidence="2">
    <location>
        <begin position="12"/>
        <end position="34"/>
    </location>
</feature>
<sequence>MPDDLVISCFMAVYRALFISTLLMLISPAWYFAITKVISGKCSARTFSALFLTTMVLVMVTYLILEMTFRLYLWFDTHMRYLDIIIGIFLIHISLYALIGVAFMIRFHLYAHRIEVVLILTAAIVPMVNGSIRLSKDVFVDQTYVILQGVEALSYILILFVKASMALQWEDSRFPRQTINTRDVENVPSVNVGAILPWRVTSSQTIAYPKTVLGSYHFTNLESCKDLYSSEVGTPTSSTKDPFEYDNTRSATMRRSKIQPSIAINDEDTPDSVTAIQGTNIPVAAYIIQTHLDDNSQYDD</sequence>
<feature type="transmembrane region" description="Helical" evidence="2">
    <location>
        <begin position="114"/>
        <end position="132"/>
    </location>
</feature>
<dbReference type="Proteomes" id="UP000305647">
    <property type="component" value="Unassembled WGS sequence"/>
</dbReference>
<protein>
    <submittedName>
        <fullName evidence="3">Uncharacterized protein</fullName>
    </submittedName>
</protein>